<dbReference type="PANTHER" id="PTHR43335">
    <property type="entry name" value="ABC TRANSPORTER, ATP-BINDING PROTEIN"/>
    <property type="match status" value="1"/>
</dbReference>
<dbReference type="Pfam" id="PF00005">
    <property type="entry name" value="ABC_tran"/>
    <property type="match status" value="1"/>
</dbReference>
<evidence type="ECO:0000256" key="1">
    <source>
        <dbReference type="ARBA" id="ARBA00005417"/>
    </source>
</evidence>
<evidence type="ECO:0000313" key="6">
    <source>
        <dbReference type="EMBL" id="GGO11191.1"/>
    </source>
</evidence>
<name>A0ABQ2LD19_9PROT</name>
<dbReference type="Proteomes" id="UP000602381">
    <property type="component" value="Unassembled WGS sequence"/>
</dbReference>
<dbReference type="SMART" id="SM00382">
    <property type="entry name" value="AAA"/>
    <property type="match status" value="1"/>
</dbReference>
<dbReference type="InterPro" id="IPR027417">
    <property type="entry name" value="P-loop_NTPase"/>
</dbReference>
<evidence type="ECO:0000313" key="7">
    <source>
        <dbReference type="Proteomes" id="UP000602381"/>
    </source>
</evidence>
<dbReference type="RefSeq" id="WP_229773603.1">
    <property type="nucleotide sequence ID" value="NZ_BMOV01000004.1"/>
</dbReference>
<dbReference type="InterPro" id="IPR003439">
    <property type="entry name" value="ABC_transporter-like_ATP-bd"/>
</dbReference>
<keyword evidence="7" id="KW-1185">Reference proteome</keyword>
<keyword evidence="2" id="KW-0813">Transport</keyword>
<dbReference type="SUPFAM" id="SSF52540">
    <property type="entry name" value="P-loop containing nucleoside triphosphate hydrolases"/>
    <property type="match status" value="1"/>
</dbReference>
<comment type="similarity">
    <text evidence="1">Belongs to the ABC transporter superfamily.</text>
</comment>
<dbReference type="InterPro" id="IPR003593">
    <property type="entry name" value="AAA+_ATPase"/>
</dbReference>
<proteinExistence type="inferred from homology"/>
<feature type="domain" description="ABC transporter" evidence="5">
    <location>
        <begin position="7"/>
        <end position="236"/>
    </location>
</feature>
<evidence type="ECO:0000256" key="4">
    <source>
        <dbReference type="ARBA" id="ARBA00022840"/>
    </source>
</evidence>
<accession>A0ABQ2LD19</accession>
<dbReference type="EMBL" id="BMOV01000004">
    <property type="protein sequence ID" value="GGO11191.1"/>
    <property type="molecule type" value="Genomic_DNA"/>
</dbReference>
<dbReference type="PROSITE" id="PS50893">
    <property type="entry name" value="ABC_TRANSPORTER_2"/>
    <property type="match status" value="1"/>
</dbReference>
<reference evidence="7" key="1">
    <citation type="journal article" date="2019" name="Int. J. Syst. Evol. Microbiol.">
        <title>The Global Catalogue of Microorganisms (GCM) 10K type strain sequencing project: providing services to taxonomists for standard genome sequencing and annotation.</title>
        <authorList>
            <consortium name="The Broad Institute Genomics Platform"/>
            <consortium name="The Broad Institute Genome Sequencing Center for Infectious Disease"/>
            <person name="Wu L."/>
            <person name="Ma J."/>
        </authorList>
    </citation>
    <scope>NUCLEOTIDE SEQUENCE [LARGE SCALE GENOMIC DNA]</scope>
    <source>
        <strain evidence="7">JCM 17843</strain>
    </source>
</reference>
<sequence>MHMDCMIKAHELTRRFGSFVAVDGISLAVQKGEVLGFLGPNGAGKTTTMKILTGFLPATSGMAEICGLNVTDHPIAARQKLGYLPEGAPLYDDMTAGGFLQFIAQVRGLSGMAAKEAIQKAAQSVHLLPVLHQPIETLSKGYRRRVGLAQAILHDPDVLILDEPTDGLDPNQKHEVRRLIEQMAPNKAILISTHVLEEVEALCSRLIIIDRGRIVADGTPADLKARSRYHGAVTLEVSTDQAEAARSTLAEMEGLANLEQHESGGLTRFTLFPQAKADLLDPARMLLGGHGITIRQIALEAGRIDDAFRALTHSDAATDADRAEETIA</sequence>
<gene>
    <name evidence="6" type="ORF">GCM10007972_14770</name>
</gene>
<evidence type="ECO:0000259" key="5">
    <source>
        <dbReference type="PROSITE" id="PS50893"/>
    </source>
</evidence>
<dbReference type="CDD" id="cd03230">
    <property type="entry name" value="ABC_DR_subfamily_A"/>
    <property type="match status" value="1"/>
</dbReference>
<evidence type="ECO:0000256" key="2">
    <source>
        <dbReference type="ARBA" id="ARBA00022448"/>
    </source>
</evidence>
<evidence type="ECO:0000256" key="3">
    <source>
        <dbReference type="ARBA" id="ARBA00022741"/>
    </source>
</evidence>
<dbReference type="Gene3D" id="3.40.50.300">
    <property type="entry name" value="P-loop containing nucleotide triphosphate hydrolases"/>
    <property type="match status" value="1"/>
</dbReference>
<keyword evidence="3" id="KW-0547">Nucleotide-binding</keyword>
<dbReference type="GO" id="GO:0005524">
    <property type="term" value="F:ATP binding"/>
    <property type="evidence" value="ECO:0007669"/>
    <property type="project" value="UniProtKB-KW"/>
</dbReference>
<protein>
    <submittedName>
        <fullName evidence="6">ABC transporter ATP-binding protein</fullName>
    </submittedName>
</protein>
<comment type="caution">
    <text evidence="6">The sequence shown here is derived from an EMBL/GenBank/DDBJ whole genome shotgun (WGS) entry which is preliminary data.</text>
</comment>
<organism evidence="6 7">
    <name type="scientific">Iodidimonas muriae</name>
    <dbReference type="NCBI Taxonomy" id="261467"/>
    <lineage>
        <taxon>Bacteria</taxon>
        <taxon>Pseudomonadati</taxon>
        <taxon>Pseudomonadota</taxon>
        <taxon>Alphaproteobacteria</taxon>
        <taxon>Iodidimonadales</taxon>
        <taxon>Iodidimonadaceae</taxon>
        <taxon>Iodidimonas</taxon>
    </lineage>
</organism>
<keyword evidence="4 6" id="KW-0067">ATP-binding</keyword>